<dbReference type="AlphaFoldDB" id="A0A4Y3R1D6"/>
<dbReference type="Proteomes" id="UP000319210">
    <property type="component" value="Unassembled WGS sequence"/>
</dbReference>
<keyword evidence="3" id="KW-1185">Reference proteome</keyword>
<dbReference type="EMBL" id="BJMM01000013">
    <property type="protein sequence ID" value="GEB50498.1"/>
    <property type="molecule type" value="Genomic_DNA"/>
</dbReference>
<feature type="compositionally biased region" description="Low complexity" evidence="1">
    <location>
        <begin position="29"/>
        <end position="44"/>
    </location>
</feature>
<feature type="region of interest" description="Disordered" evidence="1">
    <location>
        <begin position="20"/>
        <end position="55"/>
    </location>
</feature>
<sequence length="82" mass="8328">MCLRLWRGAVSTQCAHLRAHGAISPPERGVPGSPAGEPSGSGAARRPGTTAVAGAGSRGYVTYRVGPEQPTRTLGSPCVNIC</sequence>
<proteinExistence type="predicted"/>
<comment type="caution">
    <text evidence="2">The sequence shown here is derived from an EMBL/GenBank/DDBJ whole genome shotgun (WGS) entry which is preliminary data.</text>
</comment>
<organism evidence="2 3">
    <name type="scientific">Streptomyces cacaoi</name>
    <dbReference type="NCBI Taxonomy" id="1898"/>
    <lineage>
        <taxon>Bacteria</taxon>
        <taxon>Bacillati</taxon>
        <taxon>Actinomycetota</taxon>
        <taxon>Actinomycetes</taxon>
        <taxon>Kitasatosporales</taxon>
        <taxon>Streptomycetaceae</taxon>
        <taxon>Streptomyces</taxon>
    </lineage>
</organism>
<evidence type="ECO:0000313" key="3">
    <source>
        <dbReference type="Proteomes" id="UP000319210"/>
    </source>
</evidence>
<reference evidence="2 3" key="1">
    <citation type="submission" date="2019-06" db="EMBL/GenBank/DDBJ databases">
        <title>Whole genome shotgun sequence of Streptomyces cacaoi subsp. cacaoi NBRC 12748.</title>
        <authorList>
            <person name="Hosoyama A."/>
            <person name="Uohara A."/>
            <person name="Ohji S."/>
            <person name="Ichikawa N."/>
        </authorList>
    </citation>
    <scope>NUCLEOTIDE SEQUENCE [LARGE SCALE GENOMIC DNA]</scope>
    <source>
        <strain evidence="2 3">NBRC 12748</strain>
    </source>
</reference>
<evidence type="ECO:0000256" key="1">
    <source>
        <dbReference type="SAM" id="MobiDB-lite"/>
    </source>
</evidence>
<protein>
    <submittedName>
        <fullName evidence="2">Uncharacterized protein</fullName>
    </submittedName>
</protein>
<name>A0A4Y3R1D6_STRCI</name>
<accession>A0A4Y3R1D6</accession>
<evidence type="ECO:0000313" key="2">
    <source>
        <dbReference type="EMBL" id="GEB50498.1"/>
    </source>
</evidence>
<gene>
    <name evidence="2" type="ORF">SCA03_30490</name>
</gene>